<dbReference type="PROSITE" id="PS50113">
    <property type="entry name" value="PAC"/>
    <property type="match status" value="2"/>
</dbReference>
<evidence type="ECO:0000313" key="26">
    <source>
        <dbReference type="EMBL" id="QXE23013.1"/>
    </source>
</evidence>
<evidence type="ECO:0000259" key="21">
    <source>
        <dbReference type="PROSITE" id="PS50109"/>
    </source>
</evidence>
<dbReference type="SUPFAM" id="SSF52172">
    <property type="entry name" value="CheY-like"/>
    <property type="match status" value="1"/>
</dbReference>
<dbReference type="SMART" id="SM00065">
    <property type="entry name" value="GAF"/>
    <property type="match status" value="1"/>
</dbReference>
<keyword evidence="6" id="KW-0997">Cell inner membrane</keyword>
<dbReference type="InterPro" id="IPR003661">
    <property type="entry name" value="HisK_dim/P_dom"/>
</dbReference>
<keyword evidence="5" id="KW-1003">Cell membrane</keyword>
<dbReference type="InterPro" id="IPR004358">
    <property type="entry name" value="Sig_transdc_His_kin-like_C"/>
</dbReference>
<dbReference type="SUPFAM" id="SSF55781">
    <property type="entry name" value="GAF domain-like"/>
    <property type="match status" value="1"/>
</dbReference>
<feature type="modified residue" description="4-aspartylphosphate" evidence="17">
    <location>
        <position position="1152"/>
    </location>
</feature>
<dbReference type="Gene3D" id="3.10.580.10">
    <property type="entry name" value="CBS-domain"/>
    <property type="match status" value="1"/>
</dbReference>
<dbReference type="Gene3D" id="3.30.565.10">
    <property type="entry name" value="Histidine kinase-like ATPase, C-terminal domain"/>
    <property type="match status" value="1"/>
</dbReference>
<dbReference type="InterPro" id="IPR001610">
    <property type="entry name" value="PAC"/>
</dbReference>
<dbReference type="PROSITE" id="PS51371">
    <property type="entry name" value="CBS"/>
    <property type="match status" value="2"/>
</dbReference>
<dbReference type="SUPFAM" id="SSF54631">
    <property type="entry name" value="CBS-domain pair"/>
    <property type="match status" value="1"/>
</dbReference>
<dbReference type="GO" id="GO:0000155">
    <property type="term" value="F:phosphorelay sensor kinase activity"/>
    <property type="evidence" value="ECO:0007669"/>
    <property type="project" value="InterPro"/>
</dbReference>
<feature type="domain" description="CBS" evidence="25">
    <location>
        <begin position="1"/>
        <end position="52"/>
    </location>
</feature>
<dbReference type="Pfam" id="PF00571">
    <property type="entry name" value="CBS"/>
    <property type="match status" value="2"/>
</dbReference>
<evidence type="ECO:0000256" key="10">
    <source>
        <dbReference type="ARBA" id="ARBA00022737"/>
    </source>
</evidence>
<evidence type="ECO:0000256" key="15">
    <source>
        <dbReference type="ARBA" id="ARBA00023136"/>
    </source>
</evidence>
<feature type="domain" description="PAC" evidence="24">
    <location>
        <begin position="644"/>
        <end position="696"/>
    </location>
</feature>
<evidence type="ECO:0000256" key="11">
    <source>
        <dbReference type="ARBA" id="ARBA00022741"/>
    </source>
</evidence>
<feature type="domain" description="PAC" evidence="24">
    <location>
        <begin position="216"/>
        <end position="266"/>
    </location>
</feature>
<keyword evidence="9" id="KW-0812">Transmembrane</keyword>
<dbReference type="KEGG" id="rsin:B6N60_01701"/>
<evidence type="ECO:0000256" key="1">
    <source>
        <dbReference type="ARBA" id="ARBA00000085"/>
    </source>
</evidence>
<evidence type="ECO:0000256" key="18">
    <source>
        <dbReference type="PROSITE-ProRule" id="PRU00703"/>
    </source>
</evidence>
<evidence type="ECO:0000256" key="5">
    <source>
        <dbReference type="ARBA" id="ARBA00022475"/>
    </source>
</evidence>
<dbReference type="InterPro" id="IPR000644">
    <property type="entry name" value="CBS_dom"/>
</dbReference>
<comment type="subcellular location">
    <subcellularLocation>
        <location evidence="2">Cell inner membrane</location>
        <topology evidence="2">Multi-pass membrane protein</topology>
    </subcellularLocation>
</comment>
<feature type="domain" description="Histidine kinase" evidence="21">
    <location>
        <begin position="847"/>
        <end position="1070"/>
    </location>
</feature>
<evidence type="ECO:0000313" key="27">
    <source>
        <dbReference type="Proteomes" id="UP000683511"/>
    </source>
</evidence>
<evidence type="ECO:0000256" key="4">
    <source>
        <dbReference type="ARBA" id="ARBA00012438"/>
    </source>
</evidence>
<protein>
    <recommendedName>
        <fullName evidence="16">Circadian input-output histidine kinase CikA</fullName>
        <ecNumber evidence="4">2.7.13.3</ecNumber>
    </recommendedName>
</protein>
<dbReference type="CDD" id="cd00130">
    <property type="entry name" value="PAS"/>
    <property type="match status" value="4"/>
</dbReference>
<keyword evidence="8" id="KW-0808">Transferase</keyword>
<dbReference type="Gene3D" id="2.10.70.100">
    <property type="match status" value="1"/>
</dbReference>
<dbReference type="CDD" id="cd16922">
    <property type="entry name" value="HATPase_EvgS-ArcB-TorS-like"/>
    <property type="match status" value="1"/>
</dbReference>
<evidence type="ECO:0000256" key="8">
    <source>
        <dbReference type="ARBA" id="ARBA00022679"/>
    </source>
</evidence>
<evidence type="ECO:0000256" key="9">
    <source>
        <dbReference type="ARBA" id="ARBA00022692"/>
    </source>
</evidence>
<comment type="similarity">
    <text evidence="3">In the N-terminal section; belongs to the phytochrome family.</text>
</comment>
<sequence>MVSQQTLVTEVIAQMNQVGMGANCALVMAENELVGIFTQRDVLRLCAAGRQFLGVAIAEVMTHPVVTIKKFEFTDISAVLNIFHEHQIRYLPVMDDDDQVIGIVTETSLVNYLQSLSKIELSELQQGIDQLIEDLYLQTQALKQEVNRRKTLFKTSFDGIVIIDLQGNVVESNESFARMLGYSLEEMAKLNVSDWDAQWSKTEVLEKIHEVHLKSATFETLHRRKDGSIYEVEISANSVQWGDKIYKLCVCRDITERKQAEESLKNLVEGAAAFTGRDFFPVLAEYIATALQVRYVLVTKKIGKYFETYAFWANNQIQTNFIGYLENTPCGLAMTEGMYCCTENLQQQFPGNEELVALAAESYIGIALTNTQGEIIGSLCVLDDQPMQQESRTIAMLRVFAARISAELERYDAIQALHQLNQDLEALVTQRTQALQASEARYRLLMDEASDCILLGDIKGNILHSNRRTEALLNFTQAELIGKHYTLLFPPEELGRAIAAFNRLVKNKRAELLDTLLLRKDGITVPIDITASVVEINGEHIIQAIFRDISEQKTRLEERKKIESQLQKSATHLSMAQRIAHLGSWEYEVKTGEIMWSEEIFRIFGLNPGLGVPSYEELLQYVHPGDRDRHNQVVEQAMTTKKPQELEYRLLRPDGKLRYVHVRTEVICNEDGEVIRLVGTASDITDRKNAELELIRNRDLRDAIFNQSTDAIFLVDPQKFWILDCNHRAVELFEANREEDLMTTNMNLLQKQPFPDAELQEIKAEMKLKGFLTREIEYVTKKGNCFWGNLASKTMVIAGTHINLVRVTDISDRKKAEEELKLVNEQLSLTNAELDRATRLKDEFLANMSHELRTPLNAVLGMSEALQEDVFGELNDRQKGAIATIERSGQHLLELINDILDLSKVEAGKLEFHPVTVFVRDLCESSITFVKQQAHKKGIQLKLEIPPKLPSLIADPLRVRQILINLLNNAVKFTPEGGSVQLTVQIDVQAEMDFLAFSVIDTGIGIASSDLNKLFKPFVQIDSKLNRQYNGTGLGLALVRRLVELHGGKVEVSSILGQGSCFTVYLPCTGTPEESTAENNSPSTNQHSVCLTPNSQHQRNTSLILLVNDNEVNITTIGDYLSQKGYRLIIAKNEQDAVTLTQENLPDLVIVDINMGGINALEVTQKMRADQRFRDIPIIGLTASNLPNELEILMAAGINEFFAKPIKLKVLTQKIQQILQK</sequence>
<dbReference type="Pfam" id="PF13426">
    <property type="entry name" value="PAS_9"/>
    <property type="match status" value="3"/>
</dbReference>
<dbReference type="SMART" id="SM00116">
    <property type="entry name" value="CBS"/>
    <property type="match status" value="2"/>
</dbReference>
<evidence type="ECO:0000259" key="24">
    <source>
        <dbReference type="PROSITE" id="PS50113"/>
    </source>
</evidence>
<dbReference type="FunFam" id="3.30.565.10:FF:000010">
    <property type="entry name" value="Sensor histidine kinase RcsC"/>
    <property type="match status" value="1"/>
</dbReference>
<dbReference type="AlphaFoldDB" id="A0A975T6B3"/>
<dbReference type="InterPro" id="IPR036890">
    <property type="entry name" value="HATPase_C_sf"/>
</dbReference>
<dbReference type="Gene3D" id="3.30.450.20">
    <property type="entry name" value="PAS domain"/>
    <property type="match status" value="4"/>
</dbReference>
<feature type="domain" description="Response regulatory" evidence="22">
    <location>
        <begin position="1103"/>
        <end position="1219"/>
    </location>
</feature>
<dbReference type="SMART" id="SM00091">
    <property type="entry name" value="PAS"/>
    <property type="match status" value="4"/>
</dbReference>
<keyword evidence="14" id="KW-0902">Two-component regulatory system</keyword>
<dbReference type="SMART" id="SM00086">
    <property type="entry name" value="PAC"/>
    <property type="match status" value="4"/>
</dbReference>
<accession>A0A975T6B3</accession>
<keyword evidence="11" id="KW-0547">Nucleotide-binding</keyword>
<evidence type="ECO:0000259" key="22">
    <source>
        <dbReference type="PROSITE" id="PS50110"/>
    </source>
</evidence>
<dbReference type="Pfam" id="PF08447">
    <property type="entry name" value="PAS_3"/>
    <property type="match status" value="1"/>
</dbReference>
<dbReference type="GO" id="GO:0000166">
    <property type="term" value="F:nucleotide binding"/>
    <property type="evidence" value="ECO:0007669"/>
    <property type="project" value="UniProtKB-KW"/>
</dbReference>
<dbReference type="FunFam" id="2.10.70.100:FF:000001">
    <property type="entry name" value="Sensory transduction histidine kinase"/>
    <property type="match status" value="1"/>
</dbReference>
<comment type="catalytic activity">
    <reaction evidence="1">
        <text>ATP + protein L-histidine = ADP + protein N-phospho-L-histidine.</text>
        <dbReference type="EC" id="2.7.13.3"/>
    </reaction>
</comment>
<feature type="region of interest" description="Disordered" evidence="20">
    <location>
        <begin position="1072"/>
        <end position="1092"/>
    </location>
</feature>
<feature type="domain" description="CBS" evidence="25">
    <location>
        <begin position="61"/>
        <end position="121"/>
    </location>
</feature>
<name>A0A975T6B3_9NOST</name>
<dbReference type="SUPFAM" id="SSF55785">
    <property type="entry name" value="PYP-like sensor domain (PAS domain)"/>
    <property type="match status" value="4"/>
</dbReference>
<evidence type="ECO:0000256" key="13">
    <source>
        <dbReference type="ARBA" id="ARBA00022989"/>
    </source>
</evidence>
<dbReference type="InterPro" id="IPR000014">
    <property type="entry name" value="PAS"/>
</dbReference>
<dbReference type="InterPro" id="IPR036097">
    <property type="entry name" value="HisK_dim/P_sf"/>
</dbReference>
<evidence type="ECO:0000259" key="25">
    <source>
        <dbReference type="PROSITE" id="PS51371"/>
    </source>
</evidence>
<dbReference type="CDD" id="cd00082">
    <property type="entry name" value="HisKA"/>
    <property type="match status" value="1"/>
</dbReference>
<proteinExistence type="inferred from homology"/>
<dbReference type="CDD" id="cd04620">
    <property type="entry name" value="CBS_two-component_sensor_histidine_kinase_repeat1"/>
    <property type="match status" value="1"/>
</dbReference>
<dbReference type="EMBL" id="CP021056">
    <property type="protein sequence ID" value="QXE23013.1"/>
    <property type="molecule type" value="Genomic_DNA"/>
</dbReference>
<dbReference type="InterPro" id="IPR001789">
    <property type="entry name" value="Sig_transdc_resp-reg_receiver"/>
</dbReference>
<dbReference type="InterPro" id="IPR005467">
    <property type="entry name" value="His_kinase_dom"/>
</dbReference>
<dbReference type="Gene3D" id="3.40.50.2300">
    <property type="match status" value="1"/>
</dbReference>
<evidence type="ECO:0000256" key="2">
    <source>
        <dbReference type="ARBA" id="ARBA00004429"/>
    </source>
</evidence>
<evidence type="ECO:0000259" key="23">
    <source>
        <dbReference type="PROSITE" id="PS50112"/>
    </source>
</evidence>
<keyword evidence="15" id="KW-0472">Membrane</keyword>
<feature type="coiled-coil region" evidence="19">
    <location>
        <begin position="813"/>
        <end position="840"/>
    </location>
</feature>
<keyword evidence="7 17" id="KW-0597">Phosphoprotein</keyword>
<dbReference type="SUPFAM" id="SSF55874">
    <property type="entry name" value="ATPase domain of HSP90 chaperone/DNA topoisomerase II/histidine kinase"/>
    <property type="match status" value="1"/>
</dbReference>
<dbReference type="InterPro" id="IPR013655">
    <property type="entry name" value="PAS_fold_3"/>
</dbReference>
<keyword evidence="19" id="KW-0175">Coiled coil</keyword>
<dbReference type="FunFam" id="3.30.450.20:FF:000088">
    <property type="entry name" value="Sensory transduction histidine kinase"/>
    <property type="match status" value="1"/>
</dbReference>
<keyword evidence="12" id="KW-0418">Kinase</keyword>
<dbReference type="InterPro" id="IPR029016">
    <property type="entry name" value="GAF-like_dom_sf"/>
</dbReference>
<dbReference type="CDD" id="cd17546">
    <property type="entry name" value="REC_hyHK_CKI1_RcsC-like"/>
    <property type="match status" value="1"/>
</dbReference>
<dbReference type="InterPro" id="IPR035965">
    <property type="entry name" value="PAS-like_dom_sf"/>
</dbReference>
<evidence type="ECO:0000256" key="6">
    <source>
        <dbReference type="ARBA" id="ARBA00022519"/>
    </source>
</evidence>
<dbReference type="Pfam" id="PF00072">
    <property type="entry name" value="Response_reg"/>
    <property type="match status" value="1"/>
</dbReference>
<dbReference type="PROSITE" id="PS50112">
    <property type="entry name" value="PAS"/>
    <property type="match status" value="2"/>
</dbReference>
<dbReference type="InterPro" id="IPR011006">
    <property type="entry name" value="CheY-like_superfamily"/>
</dbReference>
<evidence type="ECO:0000256" key="7">
    <source>
        <dbReference type="ARBA" id="ARBA00022553"/>
    </source>
</evidence>
<keyword evidence="18" id="KW-0129">CBS domain</keyword>
<dbReference type="Proteomes" id="UP000683511">
    <property type="component" value="Chromosome"/>
</dbReference>
<dbReference type="Pfam" id="PF01590">
    <property type="entry name" value="GAF"/>
    <property type="match status" value="1"/>
</dbReference>
<organism evidence="26 27">
    <name type="scientific">Richelia sinica FACHB-800</name>
    <dbReference type="NCBI Taxonomy" id="1357546"/>
    <lineage>
        <taxon>Bacteria</taxon>
        <taxon>Bacillati</taxon>
        <taxon>Cyanobacteriota</taxon>
        <taxon>Cyanophyceae</taxon>
        <taxon>Nostocales</taxon>
        <taxon>Nostocaceae</taxon>
        <taxon>Richelia</taxon>
    </lineage>
</organism>
<evidence type="ECO:0000256" key="19">
    <source>
        <dbReference type="SAM" id="Coils"/>
    </source>
</evidence>
<dbReference type="PROSITE" id="PS50109">
    <property type="entry name" value="HIS_KIN"/>
    <property type="match status" value="1"/>
</dbReference>
<dbReference type="FunFam" id="1.10.287.130:FF:000145">
    <property type="entry name" value="Sensory transduction histidine kinase"/>
    <property type="match status" value="1"/>
</dbReference>
<dbReference type="Pfam" id="PF00512">
    <property type="entry name" value="HisKA"/>
    <property type="match status" value="1"/>
</dbReference>
<dbReference type="PANTHER" id="PTHR43047:SF63">
    <property type="entry name" value="HISTIDINE KINASE"/>
    <property type="match status" value="1"/>
</dbReference>
<keyword evidence="13" id="KW-1133">Transmembrane helix</keyword>
<dbReference type="PANTHER" id="PTHR43047">
    <property type="entry name" value="TWO-COMPONENT HISTIDINE PROTEIN KINASE"/>
    <property type="match status" value="1"/>
</dbReference>
<dbReference type="EC" id="2.7.13.3" evidence="4"/>
<keyword evidence="27" id="KW-1185">Reference proteome</keyword>
<gene>
    <name evidence="26" type="ORF">B6N60_01701</name>
</gene>
<dbReference type="Gene3D" id="1.10.287.130">
    <property type="match status" value="1"/>
</dbReference>
<evidence type="ECO:0000256" key="12">
    <source>
        <dbReference type="ARBA" id="ARBA00022777"/>
    </source>
</evidence>
<evidence type="ECO:0000256" key="17">
    <source>
        <dbReference type="PROSITE-ProRule" id="PRU00169"/>
    </source>
</evidence>
<dbReference type="GO" id="GO:0009927">
    <property type="term" value="F:histidine phosphotransfer kinase activity"/>
    <property type="evidence" value="ECO:0007669"/>
    <property type="project" value="TreeGrafter"/>
</dbReference>
<dbReference type="GO" id="GO:0005886">
    <property type="term" value="C:plasma membrane"/>
    <property type="evidence" value="ECO:0007669"/>
    <property type="project" value="UniProtKB-SubCell"/>
</dbReference>
<evidence type="ECO:0000256" key="3">
    <source>
        <dbReference type="ARBA" id="ARBA00006402"/>
    </source>
</evidence>
<dbReference type="Pfam" id="PF02518">
    <property type="entry name" value="HATPase_c"/>
    <property type="match status" value="1"/>
</dbReference>
<dbReference type="Gene3D" id="3.30.450.40">
    <property type="match status" value="1"/>
</dbReference>
<dbReference type="InterPro" id="IPR000700">
    <property type="entry name" value="PAS-assoc_C"/>
</dbReference>
<feature type="domain" description="PAS" evidence="23">
    <location>
        <begin position="438"/>
        <end position="508"/>
    </location>
</feature>
<evidence type="ECO:0000256" key="16">
    <source>
        <dbReference type="ARBA" id="ARBA00074306"/>
    </source>
</evidence>
<dbReference type="SMART" id="SM00387">
    <property type="entry name" value="HATPase_c"/>
    <property type="match status" value="1"/>
</dbReference>
<dbReference type="InterPro" id="IPR003594">
    <property type="entry name" value="HATPase_dom"/>
</dbReference>
<dbReference type="InterPro" id="IPR003018">
    <property type="entry name" value="GAF"/>
</dbReference>
<dbReference type="SMART" id="SM00388">
    <property type="entry name" value="HisKA"/>
    <property type="match status" value="1"/>
</dbReference>
<dbReference type="PRINTS" id="PR00344">
    <property type="entry name" value="BCTRLSENSOR"/>
</dbReference>
<dbReference type="InterPro" id="IPR046342">
    <property type="entry name" value="CBS_dom_sf"/>
</dbReference>
<keyword evidence="10" id="KW-0677">Repeat</keyword>
<evidence type="ECO:0000256" key="20">
    <source>
        <dbReference type="SAM" id="MobiDB-lite"/>
    </source>
</evidence>
<reference evidence="26" key="1">
    <citation type="submission" date="2017-04" db="EMBL/GenBank/DDBJ databases">
        <title>Genome deletions in a multicellular cyanobacterial endosymbiont for morphological adaptation in marine diatoms.</title>
        <authorList>
            <person name="Wang Y."/>
            <person name="Gao H."/>
            <person name="Li R."/>
            <person name="Xu X."/>
        </authorList>
    </citation>
    <scope>NUCLEOTIDE SEQUENCE</scope>
    <source>
        <strain evidence="26">FACHB 800</strain>
    </source>
</reference>
<evidence type="ECO:0000256" key="14">
    <source>
        <dbReference type="ARBA" id="ARBA00023012"/>
    </source>
</evidence>
<feature type="domain" description="PAS" evidence="23">
    <location>
        <begin position="145"/>
        <end position="187"/>
    </location>
</feature>
<dbReference type="NCBIfam" id="TIGR00229">
    <property type="entry name" value="sensory_box"/>
    <property type="match status" value="4"/>
</dbReference>
<dbReference type="SUPFAM" id="SSF47384">
    <property type="entry name" value="Homodimeric domain of signal transducing histidine kinase"/>
    <property type="match status" value="1"/>
</dbReference>
<dbReference type="PROSITE" id="PS50110">
    <property type="entry name" value="RESPONSE_REGULATORY"/>
    <property type="match status" value="1"/>
</dbReference>
<dbReference type="SMART" id="SM00448">
    <property type="entry name" value="REC"/>
    <property type="match status" value="1"/>
</dbReference>